<reference evidence="2 3" key="1">
    <citation type="submission" date="2024-06" db="EMBL/GenBank/DDBJ databases">
        <title>Genomic Encyclopedia of Type Strains, Phase IV (KMG-IV): sequencing the most valuable type-strain genomes for metagenomic binning, comparative biology and taxonomic classification.</title>
        <authorList>
            <person name="Goeker M."/>
        </authorList>
    </citation>
    <scope>NUCLEOTIDE SEQUENCE [LARGE SCALE GENOMIC DNA]</scope>
    <source>
        <strain evidence="2 3">DSM 105042</strain>
    </source>
</reference>
<proteinExistence type="predicted"/>
<dbReference type="SUPFAM" id="SSF56752">
    <property type="entry name" value="D-aminoacid aminotransferase-like PLP-dependent enzymes"/>
    <property type="match status" value="1"/>
</dbReference>
<dbReference type="InterPro" id="IPR043132">
    <property type="entry name" value="BCAT-like_C"/>
</dbReference>
<dbReference type="Gene3D" id="3.20.10.10">
    <property type="entry name" value="D-amino Acid Aminotransferase, subunit A, domain 2"/>
    <property type="match status" value="1"/>
</dbReference>
<name>A0ABV2HB43_9HYPH</name>
<dbReference type="Proteomes" id="UP001549031">
    <property type="component" value="Unassembled WGS sequence"/>
</dbReference>
<dbReference type="Pfam" id="PF01063">
    <property type="entry name" value="Aminotran_4"/>
    <property type="match status" value="1"/>
</dbReference>
<dbReference type="InterPro" id="IPR043131">
    <property type="entry name" value="BCAT-like_N"/>
</dbReference>
<organism evidence="2 3">
    <name type="scientific">Pseudorhizobium tarimense</name>
    <dbReference type="NCBI Taxonomy" id="1079109"/>
    <lineage>
        <taxon>Bacteria</taxon>
        <taxon>Pseudomonadati</taxon>
        <taxon>Pseudomonadota</taxon>
        <taxon>Alphaproteobacteria</taxon>
        <taxon>Hyphomicrobiales</taxon>
        <taxon>Rhizobiaceae</taxon>
        <taxon>Rhizobium/Agrobacterium group</taxon>
        <taxon>Pseudorhizobium</taxon>
    </lineage>
</organism>
<keyword evidence="3" id="KW-1185">Reference proteome</keyword>
<evidence type="ECO:0000313" key="2">
    <source>
        <dbReference type="EMBL" id="MET3587422.1"/>
    </source>
</evidence>
<evidence type="ECO:0000313" key="3">
    <source>
        <dbReference type="Proteomes" id="UP001549031"/>
    </source>
</evidence>
<accession>A0ABV2HB43</accession>
<evidence type="ECO:0000256" key="1">
    <source>
        <dbReference type="ARBA" id="ARBA00014472"/>
    </source>
</evidence>
<gene>
    <name evidence="2" type="ORF">ABID21_003547</name>
</gene>
<dbReference type="Gene3D" id="3.30.470.10">
    <property type="match status" value="1"/>
</dbReference>
<dbReference type="EMBL" id="JBEPLJ010000014">
    <property type="protein sequence ID" value="MET3587422.1"/>
    <property type="molecule type" value="Genomic_DNA"/>
</dbReference>
<dbReference type="InterPro" id="IPR036038">
    <property type="entry name" value="Aminotransferase-like"/>
</dbReference>
<sequence>MARAPLIAVIREVLRRNRVTNGIFYLQVTRETARRDHFFPSSDTPPTLTITAKSVDPAPMQRKCRDGIHLIIVPENRWDRVDIKTVGLLPNVLAKQQARDSGAQDAIFIDRHGNVTESASRTSGSSAGMGHSSLALPSTASCKASPVPRSWTWRPSSAWRWRSVSFRKTRCSVRAKFF</sequence>
<comment type="caution">
    <text evidence="2">The sequence shown here is derived from an EMBL/GenBank/DDBJ whole genome shotgun (WGS) entry which is preliminary data.</text>
</comment>
<protein>
    <recommendedName>
        <fullName evidence="1">Probable branched-chain-amino-acid aminotransferase</fullName>
    </recommendedName>
</protein>
<dbReference type="InterPro" id="IPR001544">
    <property type="entry name" value="Aminotrans_IV"/>
</dbReference>